<accession>A0A1D7U2B7</accession>
<dbReference type="EMBL" id="CP017147">
    <property type="protein sequence ID" value="AOO81518.1"/>
    <property type="molecule type" value="Genomic_DNA"/>
</dbReference>
<organism evidence="2 3">
    <name type="scientific">Bosea vaviloviae</name>
    <dbReference type="NCBI Taxonomy" id="1526658"/>
    <lineage>
        <taxon>Bacteria</taxon>
        <taxon>Pseudomonadati</taxon>
        <taxon>Pseudomonadota</taxon>
        <taxon>Alphaproteobacteria</taxon>
        <taxon>Hyphomicrobiales</taxon>
        <taxon>Boseaceae</taxon>
        <taxon>Bosea</taxon>
    </lineage>
</organism>
<protein>
    <submittedName>
        <fullName evidence="2">Uncharacterized protein</fullName>
    </submittedName>
</protein>
<sequence>MRGHRVGGTATASTSVLKDVASAQATGPSTMTANSRDARIPKSLPEGRSSDIAALMFWTF</sequence>
<evidence type="ECO:0000256" key="1">
    <source>
        <dbReference type="SAM" id="MobiDB-lite"/>
    </source>
</evidence>
<evidence type="ECO:0000313" key="2">
    <source>
        <dbReference type="EMBL" id="AOO81518.1"/>
    </source>
</evidence>
<proteinExistence type="predicted"/>
<reference evidence="2 3" key="1">
    <citation type="journal article" date="2015" name="Antonie Van Leeuwenhoek">
        <title>Bosea vaviloviae sp. nov., a new species of slow-growing rhizobia isolated from nodules of the relict species Vavilovia formosa (Stev.) Fed.</title>
        <authorList>
            <person name="Safronova V.I."/>
            <person name="Kuznetsova I.G."/>
            <person name="Sazanova A.L."/>
            <person name="Kimeklis A.K."/>
            <person name="Belimov A.A."/>
            <person name="Andronov E.E."/>
            <person name="Pinaev A.G."/>
            <person name="Chizhevskaya E.P."/>
            <person name="Pukhaev A.R."/>
            <person name="Popov K.P."/>
            <person name="Willems A."/>
            <person name="Tikhonovich I.A."/>
        </authorList>
    </citation>
    <scope>NUCLEOTIDE SEQUENCE [LARGE SCALE GENOMIC DNA]</scope>
    <source>
        <strain evidence="2 3">Vaf18</strain>
    </source>
</reference>
<dbReference type="AlphaFoldDB" id="A0A1D7U2B7"/>
<feature type="compositionally biased region" description="Polar residues" evidence="1">
    <location>
        <begin position="23"/>
        <end position="35"/>
    </location>
</feature>
<dbReference type="KEGG" id="bvv:BHK69_14575"/>
<evidence type="ECO:0000313" key="3">
    <source>
        <dbReference type="Proteomes" id="UP000094969"/>
    </source>
</evidence>
<name>A0A1D7U2B7_9HYPH</name>
<keyword evidence="3" id="KW-1185">Reference proteome</keyword>
<feature type="region of interest" description="Disordered" evidence="1">
    <location>
        <begin position="1"/>
        <end position="45"/>
    </location>
</feature>
<gene>
    <name evidence="2" type="ORF">BHK69_14575</name>
</gene>
<dbReference type="Proteomes" id="UP000094969">
    <property type="component" value="Chromosome"/>
</dbReference>
<dbReference type="STRING" id="1526658.BHK69_14575"/>